<sequence>MRKKLIGILILLLLISGSTFLIKKSSYFQIQKQIEKESWSNGYMPIEIPIIVDSNNEGPFLAFISTNYDSIGVTSEVMTKETAEFMDSTRKLPEGKIIISSKKGDSKLKVIAILSIPNDKYSINEIRSSIDVTEIEDGKVKVKDSVLSLNGLFSIFSPPEIRY</sequence>
<evidence type="ECO:0000313" key="1">
    <source>
        <dbReference type="EMBL" id="MDT2759506.1"/>
    </source>
</evidence>
<gene>
    <name evidence="1" type="ORF">P7H27_06980</name>
</gene>
<reference evidence="1" key="1">
    <citation type="submission" date="2023-03" db="EMBL/GenBank/DDBJ databases">
        <authorList>
            <person name="Shen W."/>
            <person name="Cai J."/>
        </authorList>
    </citation>
    <scope>NUCLEOTIDE SEQUENCE</scope>
    <source>
        <strain evidence="1">P66-3</strain>
    </source>
</reference>
<proteinExistence type="predicted"/>
<comment type="caution">
    <text evidence="1">The sequence shown here is derived from an EMBL/GenBank/DDBJ whole genome shotgun (WGS) entry which is preliminary data.</text>
</comment>
<evidence type="ECO:0000313" key="2">
    <source>
        <dbReference type="Proteomes" id="UP001181046"/>
    </source>
</evidence>
<dbReference type="RefSeq" id="WP_311815872.1">
    <property type="nucleotide sequence ID" value="NZ_JARQAJ010000003.1"/>
</dbReference>
<keyword evidence="2" id="KW-1185">Reference proteome</keyword>
<name>A0ABU3FA21_9ENTE</name>
<dbReference type="Proteomes" id="UP001181046">
    <property type="component" value="Unassembled WGS sequence"/>
</dbReference>
<protein>
    <recommendedName>
        <fullName evidence="3">GerMN domain-containing protein</fullName>
    </recommendedName>
</protein>
<dbReference type="EMBL" id="JARQAJ010000003">
    <property type="protein sequence ID" value="MDT2759506.1"/>
    <property type="molecule type" value="Genomic_DNA"/>
</dbReference>
<accession>A0ABU3FA21</accession>
<evidence type="ECO:0008006" key="3">
    <source>
        <dbReference type="Google" id="ProtNLM"/>
    </source>
</evidence>
<organism evidence="1 2">
    <name type="scientific">Enterococcus xiangfangensis</name>
    <dbReference type="NCBI Taxonomy" id="1296537"/>
    <lineage>
        <taxon>Bacteria</taxon>
        <taxon>Bacillati</taxon>
        <taxon>Bacillota</taxon>
        <taxon>Bacilli</taxon>
        <taxon>Lactobacillales</taxon>
        <taxon>Enterococcaceae</taxon>
        <taxon>Enterococcus</taxon>
    </lineage>
</organism>